<feature type="region of interest" description="Disordered" evidence="1">
    <location>
        <begin position="240"/>
        <end position="274"/>
    </location>
</feature>
<sequence>MNVIFNPRTVLWGTSEKKLLQLFCIKTDLFNRVELISHKNSSIFAFHDELTLLPYVPPKLSKGKMKNVIMLSTIDKDKSLDLPEIIDKRAVRLHVQSPHVPPESSFFERQKTVAEKREAAVGTDARRNKAAGTNTLSCENKTGVRTANSALRSHFNRKERKEAPGGLPSHHRERRIQKSYAALPTASMLRPQDIFQSLPPLLFLFDRSHQPKKPMDLEEPNTNRSFQSLLIQETNKLRAKLGRKPSDLRAAAEATSSSNRSSRSKDNKLTESKLNDDWGEFYRQNYILRKLNPDQSE</sequence>
<evidence type="ECO:0000313" key="3">
    <source>
        <dbReference type="Proteomes" id="UP001431783"/>
    </source>
</evidence>
<accession>A0AAW1U0U6</accession>
<feature type="compositionally biased region" description="Low complexity" evidence="1">
    <location>
        <begin position="249"/>
        <end position="261"/>
    </location>
</feature>
<dbReference type="AlphaFoldDB" id="A0AAW1U0U6"/>
<comment type="caution">
    <text evidence="2">The sequence shown here is derived from an EMBL/GenBank/DDBJ whole genome shotgun (WGS) entry which is preliminary data.</text>
</comment>
<dbReference type="EMBL" id="JARQZJ010000031">
    <property type="protein sequence ID" value="KAK9874308.1"/>
    <property type="molecule type" value="Genomic_DNA"/>
</dbReference>
<keyword evidence="3" id="KW-1185">Reference proteome</keyword>
<organism evidence="2 3">
    <name type="scientific">Henosepilachna vigintioctopunctata</name>
    <dbReference type="NCBI Taxonomy" id="420089"/>
    <lineage>
        <taxon>Eukaryota</taxon>
        <taxon>Metazoa</taxon>
        <taxon>Ecdysozoa</taxon>
        <taxon>Arthropoda</taxon>
        <taxon>Hexapoda</taxon>
        <taxon>Insecta</taxon>
        <taxon>Pterygota</taxon>
        <taxon>Neoptera</taxon>
        <taxon>Endopterygota</taxon>
        <taxon>Coleoptera</taxon>
        <taxon>Polyphaga</taxon>
        <taxon>Cucujiformia</taxon>
        <taxon>Coccinelloidea</taxon>
        <taxon>Coccinellidae</taxon>
        <taxon>Epilachninae</taxon>
        <taxon>Epilachnini</taxon>
        <taxon>Henosepilachna</taxon>
    </lineage>
</organism>
<protein>
    <submittedName>
        <fullName evidence="2">Uncharacterized protein</fullName>
    </submittedName>
</protein>
<name>A0AAW1U0U6_9CUCU</name>
<evidence type="ECO:0000256" key="1">
    <source>
        <dbReference type="SAM" id="MobiDB-lite"/>
    </source>
</evidence>
<feature type="compositionally biased region" description="Basic and acidic residues" evidence="1">
    <location>
        <begin position="263"/>
        <end position="274"/>
    </location>
</feature>
<gene>
    <name evidence="2" type="ORF">WA026_002660</name>
</gene>
<proteinExistence type="predicted"/>
<reference evidence="2 3" key="1">
    <citation type="submission" date="2023-03" db="EMBL/GenBank/DDBJ databases">
        <title>Genome insight into feeding habits of ladybird beetles.</title>
        <authorList>
            <person name="Li H.-S."/>
            <person name="Huang Y.-H."/>
            <person name="Pang H."/>
        </authorList>
    </citation>
    <scope>NUCLEOTIDE SEQUENCE [LARGE SCALE GENOMIC DNA]</scope>
    <source>
        <strain evidence="2">SYSU_2023b</strain>
        <tissue evidence="2">Whole body</tissue>
    </source>
</reference>
<evidence type="ECO:0000313" key="2">
    <source>
        <dbReference type="EMBL" id="KAK9874308.1"/>
    </source>
</evidence>
<feature type="region of interest" description="Disordered" evidence="1">
    <location>
        <begin position="150"/>
        <end position="174"/>
    </location>
</feature>
<dbReference type="Proteomes" id="UP001431783">
    <property type="component" value="Unassembled WGS sequence"/>
</dbReference>